<dbReference type="InterPro" id="IPR003961">
    <property type="entry name" value="FN3_dom"/>
</dbReference>
<keyword evidence="2" id="KW-1015">Disulfide bond</keyword>
<feature type="compositionally biased region" description="Polar residues" evidence="3">
    <location>
        <begin position="937"/>
        <end position="946"/>
    </location>
</feature>
<proteinExistence type="predicted"/>
<feature type="region of interest" description="Disordered" evidence="3">
    <location>
        <begin position="937"/>
        <end position="962"/>
    </location>
</feature>
<feature type="domain" description="Ig-like" evidence="5">
    <location>
        <begin position="219"/>
        <end position="292"/>
    </location>
</feature>
<feature type="domain" description="Ig-like" evidence="5">
    <location>
        <begin position="94"/>
        <end position="189"/>
    </location>
</feature>
<evidence type="ECO:0000259" key="5">
    <source>
        <dbReference type="PROSITE" id="PS50835"/>
    </source>
</evidence>
<dbReference type="PANTHER" id="PTHR44170">
    <property type="entry name" value="PROTEIN SIDEKICK"/>
    <property type="match status" value="1"/>
</dbReference>
<feature type="compositionally biased region" description="Low complexity" evidence="3">
    <location>
        <begin position="621"/>
        <end position="637"/>
    </location>
</feature>
<evidence type="ECO:0000313" key="7">
    <source>
        <dbReference type="EMBL" id="PCG72460.1"/>
    </source>
</evidence>
<feature type="region of interest" description="Disordered" evidence="3">
    <location>
        <begin position="828"/>
        <end position="855"/>
    </location>
</feature>
<feature type="compositionally biased region" description="Basic residues" evidence="3">
    <location>
        <begin position="407"/>
        <end position="420"/>
    </location>
</feature>
<feature type="transmembrane region" description="Helical" evidence="4">
    <location>
        <begin position="860"/>
        <end position="883"/>
    </location>
</feature>
<sequence>MKFTKYPESVIAPLGDRVTFECEVNVPGERFVWRWKPDNNDDHWTDVEEGESKKIIPGLPGRSTKLEVEVRLNMETTWYQCVVWYGAVSLTSIPARLTVARLINTSNKITAEERVIIAPLQNTVILHCKEPSSEPPAVLTWWKEGSRGKRKQLETPHGVLVIHNATSDDSGTYSCRATNELSGEALEIAQKTHLKIQREASREVRFLETEDYVGVIDDEEVLTMPVKPNGVLRLWCGAVSTPPPKISWSLEGEGELRAYENEYMLTISPFTPAEEGVYSCTANGIRRSWKVIALQPPRWDGNVSVSTPNEGGKAHVTCGNSFGQPAPRVYWVLNAEVLKNEKGVKANNTDLYIEHVEKRHAGIVQCFACNELGCAYGAGMLSVVPLQIPDQDYPAEVPKTRYSIQPPKRHNRKNPRKHKAVMIPPSRPNVTRLNDESVMVSWSHDNQGLPIRFFKVQYREVSNSSNAQWNTANQDIPAYIHSYQIDGLTPGKYYKFRIAAVYSNQDNKLGKSSARFHLQRGGFKAPRAPVLTRAVPMSPTTIQLDWTWTSGGEVEAEGFYVYYRAVSSAGSYEKVTTSGEPRGLLLTHLVPDTGYDIKLQAYTAQAASEFSAIKTAKTLRSAGSGQAPSGASTSSGGESAGGSGTAPRGAPGALVTAGGALGAAALLLVLATALLLCRRARRPTTDKEKGSVPESGGANGYIPAKVPITITANPMHSEGGDAGVEMSFLHNNNTGNNDDTLPHSRKNGPAPRQYWTSGGEVEAEGFYVYYRAVSSAGSYEKVTTSGEPRGLLLTHLVPDTGYDIKLQAYTAQAASEFSAIKTAKTLRSAGSGQAPSGASTSSGGESAGGSGTAPRGAPGALVTAGGALGAAALLLVLATALLLCRRARRPTTDKEKGSVPESGGANGYIPAKVPITITANPMHSEGGDAGVEMSFLHNNNTGNNDDTLPHSRKNGPAPRQYV</sequence>
<feature type="domain" description="Fibronectin type-III" evidence="6">
    <location>
        <begin position="424"/>
        <end position="521"/>
    </location>
</feature>
<evidence type="ECO:0008006" key="8">
    <source>
        <dbReference type="Google" id="ProtNLM"/>
    </source>
</evidence>
<gene>
    <name evidence="7" type="ORF">B5V51_811</name>
</gene>
<dbReference type="InterPro" id="IPR036116">
    <property type="entry name" value="FN3_sf"/>
</dbReference>
<reference evidence="7" key="1">
    <citation type="submission" date="2017-09" db="EMBL/GenBank/DDBJ databases">
        <title>Contemporary evolution of a Lepidopteran species, Heliothis virescens, in response to modern agricultural practices.</title>
        <authorList>
            <person name="Fritz M.L."/>
            <person name="Deyonke A.M."/>
            <person name="Papanicolaou A."/>
            <person name="Micinski S."/>
            <person name="Westbrook J."/>
            <person name="Gould F."/>
        </authorList>
    </citation>
    <scope>NUCLEOTIDE SEQUENCE [LARGE SCALE GENOMIC DNA]</scope>
    <source>
        <strain evidence="7">HvINT-</strain>
        <tissue evidence="7">Whole body</tissue>
    </source>
</reference>
<feature type="region of interest" description="Disordered" evidence="3">
    <location>
        <begin position="621"/>
        <end position="648"/>
    </location>
</feature>
<evidence type="ECO:0000256" key="2">
    <source>
        <dbReference type="ARBA" id="ARBA00023157"/>
    </source>
</evidence>
<dbReference type="CDD" id="cd00063">
    <property type="entry name" value="FN3"/>
    <property type="match status" value="3"/>
</dbReference>
<name>A0A2A4JM33_HELVI</name>
<dbReference type="Gene3D" id="2.60.40.10">
    <property type="entry name" value="Immunoglobulins"/>
    <property type="match status" value="7"/>
</dbReference>
<protein>
    <recommendedName>
        <fullName evidence="8">Interference hedgehog-like</fullName>
    </recommendedName>
</protein>
<evidence type="ECO:0000256" key="3">
    <source>
        <dbReference type="SAM" id="MobiDB-lite"/>
    </source>
</evidence>
<dbReference type="PROSITE" id="PS50853">
    <property type="entry name" value="FN3"/>
    <property type="match status" value="3"/>
</dbReference>
<evidence type="ECO:0000259" key="6">
    <source>
        <dbReference type="PROSITE" id="PS50853"/>
    </source>
</evidence>
<organism evidence="7">
    <name type="scientific">Heliothis virescens</name>
    <name type="common">Tobacco budworm moth</name>
    <dbReference type="NCBI Taxonomy" id="7102"/>
    <lineage>
        <taxon>Eukaryota</taxon>
        <taxon>Metazoa</taxon>
        <taxon>Ecdysozoa</taxon>
        <taxon>Arthropoda</taxon>
        <taxon>Hexapoda</taxon>
        <taxon>Insecta</taxon>
        <taxon>Pterygota</taxon>
        <taxon>Neoptera</taxon>
        <taxon>Endopterygota</taxon>
        <taxon>Lepidoptera</taxon>
        <taxon>Glossata</taxon>
        <taxon>Ditrysia</taxon>
        <taxon>Noctuoidea</taxon>
        <taxon>Noctuidae</taxon>
        <taxon>Heliothinae</taxon>
        <taxon>Heliothis</taxon>
    </lineage>
</organism>
<dbReference type="AlphaFoldDB" id="A0A2A4JM33"/>
<dbReference type="PROSITE" id="PS50835">
    <property type="entry name" value="IG_LIKE"/>
    <property type="match status" value="3"/>
</dbReference>
<feature type="compositionally biased region" description="Low complexity" evidence="3">
    <location>
        <begin position="828"/>
        <end position="844"/>
    </location>
</feature>
<feature type="domain" description="Fibronectin type-III" evidence="6">
    <location>
        <begin position="525"/>
        <end position="621"/>
    </location>
</feature>
<dbReference type="InterPro" id="IPR003598">
    <property type="entry name" value="Ig_sub2"/>
</dbReference>
<evidence type="ECO:0000256" key="4">
    <source>
        <dbReference type="SAM" id="Phobius"/>
    </source>
</evidence>
<keyword evidence="1" id="KW-0677">Repeat</keyword>
<dbReference type="STRING" id="7102.A0A2A4JM33"/>
<dbReference type="SMART" id="SM00408">
    <property type="entry name" value="IGc2"/>
    <property type="match status" value="3"/>
</dbReference>
<dbReference type="SUPFAM" id="SSF49265">
    <property type="entry name" value="Fibronectin type III"/>
    <property type="match status" value="2"/>
</dbReference>
<feature type="region of interest" description="Disordered" evidence="3">
    <location>
        <begin position="403"/>
        <end position="428"/>
    </location>
</feature>
<dbReference type="CDD" id="cd00096">
    <property type="entry name" value="Ig"/>
    <property type="match status" value="2"/>
</dbReference>
<dbReference type="InterPro" id="IPR036179">
    <property type="entry name" value="Ig-like_dom_sf"/>
</dbReference>
<comment type="caution">
    <text evidence="7">The sequence shown here is derived from an EMBL/GenBank/DDBJ whole genome shotgun (WGS) entry which is preliminary data.</text>
</comment>
<dbReference type="EMBL" id="NWSH01001132">
    <property type="protein sequence ID" value="PCG72460.1"/>
    <property type="molecule type" value="Genomic_DNA"/>
</dbReference>
<dbReference type="InterPro" id="IPR013783">
    <property type="entry name" value="Ig-like_fold"/>
</dbReference>
<dbReference type="InterPro" id="IPR003599">
    <property type="entry name" value="Ig_sub"/>
</dbReference>
<dbReference type="PANTHER" id="PTHR44170:SF56">
    <property type="entry name" value="FIBRONECTIN TYPE-III DOMAIN-CONTAINING PROTEIN"/>
    <property type="match status" value="1"/>
</dbReference>
<feature type="domain" description="Fibronectin type-III" evidence="6">
    <location>
        <begin position="737"/>
        <end position="828"/>
    </location>
</feature>
<feature type="transmembrane region" description="Helical" evidence="4">
    <location>
        <begin position="653"/>
        <end position="677"/>
    </location>
</feature>
<feature type="region of interest" description="Disordered" evidence="3">
    <location>
        <begin position="735"/>
        <end position="756"/>
    </location>
</feature>
<dbReference type="Pfam" id="PF00041">
    <property type="entry name" value="fn3"/>
    <property type="match status" value="2"/>
</dbReference>
<dbReference type="Pfam" id="PF13927">
    <property type="entry name" value="Ig_3"/>
    <property type="match status" value="2"/>
</dbReference>
<accession>A0A2A4JM33</accession>
<dbReference type="SMART" id="SM00060">
    <property type="entry name" value="FN3"/>
    <property type="match status" value="3"/>
</dbReference>
<keyword evidence="4" id="KW-0812">Transmembrane</keyword>
<feature type="domain" description="Ig-like" evidence="5">
    <location>
        <begin position="297"/>
        <end position="368"/>
    </location>
</feature>
<dbReference type="GO" id="GO:0098609">
    <property type="term" value="P:cell-cell adhesion"/>
    <property type="evidence" value="ECO:0007669"/>
    <property type="project" value="TreeGrafter"/>
</dbReference>
<keyword evidence="4" id="KW-0472">Membrane</keyword>
<dbReference type="SMART" id="SM00409">
    <property type="entry name" value="IG"/>
    <property type="match status" value="4"/>
</dbReference>
<dbReference type="SUPFAM" id="SSF48726">
    <property type="entry name" value="Immunoglobulin"/>
    <property type="match status" value="4"/>
</dbReference>
<evidence type="ECO:0000256" key="1">
    <source>
        <dbReference type="ARBA" id="ARBA00022737"/>
    </source>
</evidence>
<dbReference type="InterPro" id="IPR007110">
    <property type="entry name" value="Ig-like_dom"/>
</dbReference>
<keyword evidence="4" id="KW-1133">Transmembrane helix</keyword>